<dbReference type="Pfam" id="PF00646">
    <property type="entry name" value="F-box"/>
    <property type="match status" value="1"/>
</dbReference>
<dbReference type="InterPro" id="IPR032675">
    <property type="entry name" value="LRR_dom_sf"/>
</dbReference>
<dbReference type="Gene3D" id="3.80.10.10">
    <property type="entry name" value="Ribonuclease Inhibitor"/>
    <property type="match status" value="1"/>
</dbReference>
<reference evidence="4" key="1">
    <citation type="submission" date="2025-08" db="UniProtKB">
        <authorList>
            <consortium name="RefSeq"/>
        </authorList>
    </citation>
    <scope>IDENTIFICATION</scope>
    <source>
        <tissue evidence="4">Leaf</tissue>
    </source>
</reference>
<dbReference type="AlphaFoldDB" id="A0A6J1ATN6"/>
<dbReference type="InterPro" id="IPR036047">
    <property type="entry name" value="F-box-like_dom_sf"/>
</dbReference>
<dbReference type="Pfam" id="PF23622">
    <property type="entry name" value="LRR_At1g61320_AtMIF1"/>
    <property type="match status" value="1"/>
</dbReference>
<proteinExistence type="predicted"/>
<feature type="domain" description="F-box" evidence="1">
    <location>
        <begin position="17"/>
        <end position="51"/>
    </location>
</feature>
<name>A0A6J1ATN6_9ROSI</name>
<evidence type="ECO:0000313" key="4">
    <source>
        <dbReference type="RefSeq" id="XP_021289849.1"/>
    </source>
</evidence>
<dbReference type="SUPFAM" id="SSF52058">
    <property type="entry name" value="L domain-like"/>
    <property type="match status" value="1"/>
</dbReference>
<dbReference type="PANTHER" id="PTHR34145:SF53">
    <property type="entry name" value="LEUCINE-RICH REPEAT DOMAIN SUPERFAMILY"/>
    <property type="match status" value="1"/>
</dbReference>
<keyword evidence="3" id="KW-1185">Reference proteome</keyword>
<sequence length="475" mass="54420">MILHQKNKMEDKRCDFISSLPSDILRRIISFLALEQAMKTSALSTVWRSLWVPVEVNLHEANREIKDIVDLFSKPYESHQVWKLCLSFQDSKRAPSEMKGEIIALAAKGVDEELYLDFSERQKEQVKNLCLKLESCCSCHSLLGHPPHAATFSSTLKMLHVRRLSNLSKDVISALFSSSQFLESLNLEGCNGLQSLDIEANHFLRSLKVIDCPDMINISVSAINLRSFWYQGILPHQVHLKNTSDLVEVMLDLRNGSGPSEFDCEDVLSLLATLKDIEVLRVSGWLFEWLCLGGVIFRRLDFNFNKLKQLSWMDSAMNNTKRDSLACFLNICPSLEKLLIEIDPNRGHLPCPYFHHYWHEPHLWMDYTSVMSNTSQLEHLKVVEFMGYTNEEDQSLLIDLLLKKGSLLESVTVTSPQHHSWQVAKIPDDQSQLSQTWQSGNQQKQNAVLSLIKFIIRIQNSLFTRIALLHKNATP</sequence>
<evidence type="ECO:0000259" key="2">
    <source>
        <dbReference type="Pfam" id="PF23622"/>
    </source>
</evidence>
<accession>A0A6J1ATN6</accession>
<dbReference type="Proteomes" id="UP000504621">
    <property type="component" value="Unplaced"/>
</dbReference>
<dbReference type="RefSeq" id="XP_021289849.1">
    <property type="nucleotide sequence ID" value="XM_021434174.1"/>
</dbReference>
<protein>
    <submittedName>
        <fullName evidence="4">F-box protein At2g39490-like isoform X1</fullName>
    </submittedName>
</protein>
<dbReference type="InterPro" id="IPR055357">
    <property type="entry name" value="LRR_At1g61320_AtMIF1"/>
</dbReference>
<dbReference type="GeneID" id="110420799"/>
<feature type="domain" description="At1g61320/AtMIF1 LRR" evidence="2">
    <location>
        <begin position="136"/>
        <end position="421"/>
    </location>
</feature>
<evidence type="ECO:0000313" key="3">
    <source>
        <dbReference type="Proteomes" id="UP000504621"/>
    </source>
</evidence>
<organism evidence="3 4">
    <name type="scientific">Herrania umbratica</name>
    <dbReference type="NCBI Taxonomy" id="108875"/>
    <lineage>
        <taxon>Eukaryota</taxon>
        <taxon>Viridiplantae</taxon>
        <taxon>Streptophyta</taxon>
        <taxon>Embryophyta</taxon>
        <taxon>Tracheophyta</taxon>
        <taxon>Spermatophyta</taxon>
        <taxon>Magnoliopsida</taxon>
        <taxon>eudicotyledons</taxon>
        <taxon>Gunneridae</taxon>
        <taxon>Pentapetalae</taxon>
        <taxon>rosids</taxon>
        <taxon>malvids</taxon>
        <taxon>Malvales</taxon>
        <taxon>Malvaceae</taxon>
        <taxon>Byttnerioideae</taxon>
        <taxon>Herrania</taxon>
    </lineage>
</organism>
<dbReference type="InterPro" id="IPR001810">
    <property type="entry name" value="F-box_dom"/>
</dbReference>
<dbReference type="Gene3D" id="1.20.1280.50">
    <property type="match status" value="1"/>
</dbReference>
<evidence type="ECO:0000259" key="1">
    <source>
        <dbReference type="Pfam" id="PF00646"/>
    </source>
</evidence>
<dbReference type="SUPFAM" id="SSF81383">
    <property type="entry name" value="F-box domain"/>
    <property type="match status" value="1"/>
</dbReference>
<gene>
    <name evidence="4" type="primary">LOC110420799</name>
</gene>
<dbReference type="InterPro" id="IPR053772">
    <property type="entry name" value="At1g61320/At1g61330-like"/>
</dbReference>
<dbReference type="PANTHER" id="PTHR34145">
    <property type="entry name" value="OS02G0105600 PROTEIN"/>
    <property type="match status" value="1"/>
</dbReference>
<dbReference type="OrthoDB" id="976179at2759"/>